<proteinExistence type="predicted"/>
<evidence type="ECO:0000313" key="3">
    <source>
        <dbReference type="Proteomes" id="UP000305067"/>
    </source>
</evidence>
<feature type="region of interest" description="Disordered" evidence="1">
    <location>
        <begin position="1"/>
        <end position="68"/>
    </location>
</feature>
<keyword evidence="3" id="KW-1185">Reference proteome</keyword>
<dbReference type="Proteomes" id="UP000305067">
    <property type="component" value="Unassembled WGS sequence"/>
</dbReference>
<organism evidence="2 3">
    <name type="scientific">Pterulicium gracile</name>
    <dbReference type="NCBI Taxonomy" id="1884261"/>
    <lineage>
        <taxon>Eukaryota</taxon>
        <taxon>Fungi</taxon>
        <taxon>Dikarya</taxon>
        <taxon>Basidiomycota</taxon>
        <taxon>Agaricomycotina</taxon>
        <taxon>Agaricomycetes</taxon>
        <taxon>Agaricomycetidae</taxon>
        <taxon>Agaricales</taxon>
        <taxon>Pleurotineae</taxon>
        <taxon>Pterulaceae</taxon>
        <taxon>Pterulicium</taxon>
    </lineage>
</organism>
<feature type="compositionally biased region" description="Low complexity" evidence="1">
    <location>
        <begin position="53"/>
        <end position="62"/>
    </location>
</feature>
<evidence type="ECO:0000256" key="1">
    <source>
        <dbReference type="SAM" id="MobiDB-lite"/>
    </source>
</evidence>
<dbReference type="AlphaFoldDB" id="A0A5C3QM44"/>
<sequence length="95" mass="9834">MSKHLNDSTTTLVASSTSSKKTSSSKPQSKVSAKNSSPIPTSDSTATLVPWKSTSSSSQGSGEYNNPMSDIKFAKMADKKGWASRTPSGASFGGL</sequence>
<feature type="compositionally biased region" description="Low complexity" evidence="1">
    <location>
        <begin position="8"/>
        <end position="34"/>
    </location>
</feature>
<protein>
    <submittedName>
        <fullName evidence="2">Uncharacterized protein</fullName>
    </submittedName>
</protein>
<gene>
    <name evidence="2" type="ORF">BDV98DRAFT_567832</name>
</gene>
<feature type="compositionally biased region" description="Polar residues" evidence="1">
    <location>
        <begin position="35"/>
        <end position="47"/>
    </location>
</feature>
<reference evidence="2 3" key="1">
    <citation type="journal article" date="2019" name="Nat. Ecol. Evol.">
        <title>Megaphylogeny resolves global patterns of mushroom evolution.</title>
        <authorList>
            <person name="Varga T."/>
            <person name="Krizsan K."/>
            <person name="Foldi C."/>
            <person name="Dima B."/>
            <person name="Sanchez-Garcia M."/>
            <person name="Sanchez-Ramirez S."/>
            <person name="Szollosi G.J."/>
            <person name="Szarkandi J.G."/>
            <person name="Papp V."/>
            <person name="Albert L."/>
            <person name="Andreopoulos W."/>
            <person name="Angelini C."/>
            <person name="Antonin V."/>
            <person name="Barry K.W."/>
            <person name="Bougher N.L."/>
            <person name="Buchanan P."/>
            <person name="Buyck B."/>
            <person name="Bense V."/>
            <person name="Catcheside P."/>
            <person name="Chovatia M."/>
            <person name="Cooper J."/>
            <person name="Damon W."/>
            <person name="Desjardin D."/>
            <person name="Finy P."/>
            <person name="Geml J."/>
            <person name="Haridas S."/>
            <person name="Hughes K."/>
            <person name="Justo A."/>
            <person name="Karasinski D."/>
            <person name="Kautmanova I."/>
            <person name="Kiss B."/>
            <person name="Kocsube S."/>
            <person name="Kotiranta H."/>
            <person name="LaButti K.M."/>
            <person name="Lechner B.E."/>
            <person name="Liimatainen K."/>
            <person name="Lipzen A."/>
            <person name="Lukacs Z."/>
            <person name="Mihaltcheva S."/>
            <person name="Morgado L.N."/>
            <person name="Niskanen T."/>
            <person name="Noordeloos M.E."/>
            <person name="Ohm R.A."/>
            <person name="Ortiz-Santana B."/>
            <person name="Ovrebo C."/>
            <person name="Racz N."/>
            <person name="Riley R."/>
            <person name="Savchenko A."/>
            <person name="Shiryaev A."/>
            <person name="Soop K."/>
            <person name="Spirin V."/>
            <person name="Szebenyi C."/>
            <person name="Tomsovsky M."/>
            <person name="Tulloss R.E."/>
            <person name="Uehling J."/>
            <person name="Grigoriev I.V."/>
            <person name="Vagvolgyi C."/>
            <person name="Papp T."/>
            <person name="Martin F.M."/>
            <person name="Miettinen O."/>
            <person name="Hibbett D.S."/>
            <person name="Nagy L.G."/>
        </authorList>
    </citation>
    <scope>NUCLEOTIDE SEQUENCE [LARGE SCALE GENOMIC DNA]</scope>
    <source>
        <strain evidence="2 3">CBS 309.79</strain>
    </source>
</reference>
<dbReference type="EMBL" id="ML178825">
    <property type="protein sequence ID" value="TFL01279.1"/>
    <property type="molecule type" value="Genomic_DNA"/>
</dbReference>
<accession>A0A5C3QM44</accession>
<name>A0A5C3QM44_9AGAR</name>
<evidence type="ECO:0000313" key="2">
    <source>
        <dbReference type="EMBL" id="TFL01279.1"/>
    </source>
</evidence>